<proteinExistence type="predicted"/>
<dbReference type="AlphaFoldDB" id="A0A377V888"/>
<dbReference type="Proteomes" id="UP000255518">
    <property type="component" value="Unassembled WGS sequence"/>
</dbReference>
<protein>
    <submittedName>
        <fullName evidence="1">Dipeptide transport ATP-binding protein DppD</fullName>
    </submittedName>
</protein>
<keyword evidence="1" id="KW-0547">Nucleotide-binding</keyword>
<sequence length="43" mass="5083">MIEVQHLNLAFGEGEKRNQVLYDVSFHVKPGEILRSGRRVRFR</sequence>
<gene>
    <name evidence="1" type="ORF">NCTC13443_05155</name>
</gene>
<dbReference type="EMBL" id="UGKT01000001">
    <property type="protein sequence ID" value="STT05223.1"/>
    <property type="molecule type" value="Genomic_DNA"/>
</dbReference>
<name>A0A377V888_KLEPN</name>
<reference evidence="1 2" key="1">
    <citation type="submission" date="2018-06" db="EMBL/GenBank/DDBJ databases">
        <authorList>
            <consortium name="Pathogen Informatics"/>
            <person name="Doyle S."/>
        </authorList>
    </citation>
    <scope>NUCLEOTIDE SEQUENCE [LARGE SCALE GENOMIC DNA]</scope>
    <source>
        <strain evidence="1 2">NCTC13443</strain>
    </source>
</reference>
<keyword evidence="1" id="KW-0067">ATP-binding</keyword>
<dbReference type="GO" id="GO:0005524">
    <property type="term" value="F:ATP binding"/>
    <property type="evidence" value="ECO:0007669"/>
    <property type="project" value="UniProtKB-KW"/>
</dbReference>
<organism evidence="1 2">
    <name type="scientific">Klebsiella pneumoniae</name>
    <dbReference type="NCBI Taxonomy" id="573"/>
    <lineage>
        <taxon>Bacteria</taxon>
        <taxon>Pseudomonadati</taxon>
        <taxon>Pseudomonadota</taxon>
        <taxon>Gammaproteobacteria</taxon>
        <taxon>Enterobacterales</taxon>
        <taxon>Enterobacteriaceae</taxon>
        <taxon>Klebsiella/Raoultella group</taxon>
        <taxon>Klebsiella</taxon>
        <taxon>Klebsiella pneumoniae complex</taxon>
    </lineage>
</organism>
<evidence type="ECO:0000313" key="2">
    <source>
        <dbReference type="Proteomes" id="UP000255518"/>
    </source>
</evidence>
<accession>A0A377V888</accession>
<evidence type="ECO:0000313" key="1">
    <source>
        <dbReference type="EMBL" id="STT05223.1"/>
    </source>
</evidence>